<dbReference type="EMBL" id="KZ613488">
    <property type="protein sequence ID" value="PMD19673.1"/>
    <property type="molecule type" value="Genomic_DNA"/>
</dbReference>
<keyword evidence="2" id="KW-1185">Reference proteome</keyword>
<dbReference type="AlphaFoldDB" id="A0A2J6Q061"/>
<sequence>MDICIPVDLDDNGLITNAAMVAGSIGMQISSSGTELHSGNGEMGVDTLQPMSGWWMYETKTEDELLEEKRVAYEEKRKVFPHYQFPEWNEKESVAYMGWD</sequence>
<reference evidence="1 2" key="1">
    <citation type="submission" date="2016-05" db="EMBL/GenBank/DDBJ databases">
        <title>A degradative enzymes factory behind the ericoid mycorrhizal symbiosis.</title>
        <authorList>
            <consortium name="DOE Joint Genome Institute"/>
            <person name="Martino E."/>
            <person name="Morin E."/>
            <person name="Grelet G."/>
            <person name="Kuo A."/>
            <person name="Kohler A."/>
            <person name="Daghino S."/>
            <person name="Barry K."/>
            <person name="Choi C."/>
            <person name="Cichocki N."/>
            <person name="Clum A."/>
            <person name="Copeland A."/>
            <person name="Hainaut M."/>
            <person name="Haridas S."/>
            <person name="Labutti K."/>
            <person name="Lindquist E."/>
            <person name="Lipzen A."/>
            <person name="Khouja H.-R."/>
            <person name="Murat C."/>
            <person name="Ohm R."/>
            <person name="Olson A."/>
            <person name="Spatafora J."/>
            <person name="Veneault-Fourrey C."/>
            <person name="Henrissat B."/>
            <person name="Grigoriev I."/>
            <person name="Martin F."/>
            <person name="Perotto S."/>
        </authorList>
    </citation>
    <scope>NUCLEOTIDE SEQUENCE [LARGE SCALE GENOMIC DNA]</scope>
    <source>
        <strain evidence="1 2">UAMH 7357</strain>
    </source>
</reference>
<dbReference type="Pfam" id="PF14388">
    <property type="entry name" value="DUF4419"/>
    <property type="match status" value="1"/>
</dbReference>
<dbReference type="STRING" id="1745343.A0A2J6Q061"/>
<dbReference type="OrthoDB" id="9978173at2759"/>
<gene>
    <name evidence="1" type="ORF">NA56DRAFT_750369</name>
</gene>
<protein>
    <submittedName>
        <fullName evidence="1">Uncharacterized protein</fullName>
    </submittedName>
</protein>
<evidence type="ECO:0000313" key="1">
    <source>
        <dbReference type="EMBL" id="PMD19673.1"/>
    </source>
</evidence>
<dbReference type="InterPro" id="IPR025533">
    <property type="entry name" value="DUF4419"/>
</dbReference>
<name>A0A2J6Q061_9HELO</name>
<proteinExistence type="predicted"/>
<dbReference type="Proteomes" id="UP000235672">
    <property type="component" value="Unassembled WGS sequence"/>
</dbReference>
<organism evidence="1 2">
    <name type="scientific">Hyaloscypha hepaticicola</name>
    <dbReference type="NCBI Taxonomy" id="2082293"/>
    <lineage>
        <taxon>Eukaryota</taxon>
        <taxon>Fungi</taxon>
        <taxon>Dikarya</taxon>
        <taxon>Ascomycota</taxon>
        <taxon>Pezizomycotina</taxon>
        <taxon>Leotiomycetes</taxon>
        <taxon>Helotiales</taxon>
        <taxon>Hyaloscyphaceae</taxon>
        <taxon>Hyaloscypha</taxon>
    </lineage>
</organism>
<accession>A0A2J6Q061</accession>
<evidence type="ECO:0000313" key="2">
    <source>
        <dbReference type="Proteomes" id="UP000235672"/>
    </source>
</evidence>